<gene>
    <name evidence="2" type="ORF">BJ983_000868</name>
</gene>
<sequence length="180" mass="18911">MTSSIDLRQVSKRWGWILADGILGVIVGLIALVFPIATVLVLAIFLGIGLLISGVIEATVALRVQHGAPGRWWVVIFGVITALAGILVIFFPGTGVTIMVVGLLLWFLFAGINDLFVAARSKEHRGWNIGMGVLALLAAVILLFSPGAAVGTIALLAGFGFLLRGASEIGLALSLRRASR</sequence>
<keyword evidence="3" id="KW-1185">Reference proteome</keyword>
<feature type="transmembrane region" description="Helical" evidence="1">
    <location>
        <begin position="129"/>
        <end position="147"/>
    </location>
</feature>
<dbReference type="PANTHER" id="PTHR34989">
    <property type="entry name" value="PROTEIN HDED"/>
    <property type="match status" value="1"/>
</dbReference>
<protein>
    <submittedName>
        <fullName evidence="2">Uncharacterized membrane protein HdeD (DUF308 family)</fullName>
    </submittedName>
</protein>
<keyword evidence="1" id="KW-0472">Membrane</keyword>
<evidence type="ECO:0000313" key="2">
    <source>
        <dbReference type="EMBL" id="NYD34766.1"/>
    </source>
</evidence>
<comment type="caution">
    <text evidence="2">The sequence shown here is derived from an EMBL/GenBank/DDBJ whole genome shotgun (WGS) entry which is preliminary data.</text>
</comment>
<proteinExistence type="predicted"/>
<dbReference type="Pfam" id="PF03729">
    <property type="entry name" value="DUF308"/>
    <property type="match status" value="2"/>
</dbReference>
<evidence type="ECO:0000256" key="1">
    <source>
        <dbReference type="SAM" id="Phobius"/>
    </source>
</evidence>
<dbReference type="InterPro" id="IPR052712">
    <property type="entry name" value="Acid_resist_chaperone_HdeD"/>
</dbReference>
<evidence type="ECO:0000313" key="3">
    <source>
        <dbReference type="Proteomes" id="UP000535890"/>
    </source>
</evidence>
<dbReference type="EMBL" id="JACCBN010000001">
    <property type="protein sequence ID" value="NYD34766.1"/>
    <property type="molecule type" value="Genomic_DNA"/>
</dbReference>
<dbReference type="AlphaFoldDB" id="A0A7Y9DSM0"/>
<reference evidence="2 3" key="1">
    <citation type="submission" date="2020-07" db="EMBL/GenBank/DDBJ databases">
        <title>Sequencing the genomes of 1000 actinobacteria strains.</title>
        <authorList>
            <person name="Klenk H.-P."/>
        </authorList>
    </citation>
    <scope>NUCLEOTIDE SEQUENCE [LARGE SCALE GENOMIC DNA]</scope>
    <source>
        <strain evidence="2 3">DSM 45772</strain>
    </source>
</reference>
<dbReference type="Proteomes" id="UP000535890">
    <property type="component" value="Unassembled WGS sequence"/>
</dbReference>
<feature type="transmembrane region" description="Helical" evidence="1">
    <location>
        <begin position="40"/>
        <end position="60"/>
    </location>
</feature>
<feature type="transmembrane region" description="Helical" evidence="1">
    <location>
        <begin position="97"/>
        <end position="117"/>
    </location>
</feature>
<dbReference type="RefSeq" id="WP_179792684.1">
    <property type="nucleotide sequence ID" value="NZ_BAABHP010000003.1"/>
</dbReference>
<feature type="transmembrane region" description="Helical" evidence="1">
    <location>
        <begin position="153"/>
        <end position="175"/>
    </location>
</feature>
<dbReference type="GO" id="GO:0005886">
    <property type="term" value="C:plasma membrane"/>
    <property type="evidence" value="ECO:0007669"/>
    <property type="project" value="TreeGrafter"/>
</dbReference>
<feature type="transmembrane region" description="Helical" evidence="1">
    <location>
        <begin position="72"/>
        <end position="91"/>
    </location>
</feature>
<keyword evidence="1" id="KW-1133">Transmembrane helix</keyword>
<dbReference type="InterPro" id="IPR005325">
    <property type="entry name" value="DUF308_memb"/>
</dbReference>
<name>A0A7Y9DSM0_9PSEU</name>
<feature type="transmembrane region" description="Helical" evidence="1">
    <location>
        <begin position="14"/>
        <end position="34"/>
    </location>
</feature>
<accession>A0A7Y9DSM0</accession>
<organism evidence="2 3">
    <name type="scientific">Actinomycetospora corticicola</name>
    <dbReference type="NCBI Taxonomy" id="663602"/>
    <lineage>
        <taxon>Bacteria</taxon>
        <taxon>Bacillati</taxon>
        <taxon>Actinomycetota</taxon>
        <taxon>Actinomycetes</taxon>
        <taxon>Pseudonocardiales</taxon>
        <taxon>Pseudonocardiaceae</taxon>
        <taxon>Actinomycetospora</taxon>
    </lineage>
</organism>
<keyword evidence="1" id="KW-0812">Transmembrane</keyword>
<dbReference type="PANTHER" id="PTHR34989:SF1">
    <property type="entry name" value="PROTEIN HDED"/>
    <property type="match status" value="1"/>
</dbReference>